<dbReference type="Proteomes" id="UP000285750">
    <property type="component" value="Unassembled WGS sequence"/>
</dbReference>
<dbReference type="InterPro" id="IPR014985">
    <property type="entry name" value="WbqC"/>
</dbReference>
<dbReference type="Proteomes" id="UP000260780">
    <property type="component" value="Unassembled WGS sequence"/>
</dbReference>
<dbReference type="EMBL" id="QSTF01000001">
    <property type="protein sequence ID" value="RGM43236.1"/>
    <property type="molecule type" value="Genomic_DNA"/>
</dbReference>
<dbReference type="EMBL" id="QRHQ01000007">
    <property type="protein sequence ID" value="RHF91912.1"/>
    <property type="molecule type" value="Genomic_DNA"/>
</dbReference>
<proteinExistence type="predicted"/>
<dbReference type="Proteomes" id="UP000283485">
    <property type="component" value="Unassembled WGS sequence"/>
</dbReference>
<organism evidence="1 6">
    <name type="scientific">Phocaeicola plebeius</name>
    <dbReference type="NCBI Taxonomy" id="310297"/>
    <lineage>
        <taxon>Bacteria</taxon>
        <taxon>Pseudomonadati</taxon>
        <taxon>Bacteroidota</taxon>
        <taxon>Bacteroidia</taxon>
        <taxon>Bacteroidales</taxon>
        <taxon>Bacteroidaceae</taxon>
        <taxon>Phocaeicola</taxon>
    </lineage>
</organism>
<evidence type="ECO:0008006" key="9">
    <source>
        <dbReference type="Google" id="ProtNLM"/>
    </source>
</evidence>
<dbReference type="STRING" id="310297.BHV76_05750"/>
<evidence type="ECO:0000313" key="1">
    <source>
        <dbReference type="EMBL" id="RGK58415.1"/>
    </source>
</evidence>
<evidence type="ECO:0000313" key="4">
    <source>
        <dbReference type="EMBL" id="RHF91912.1"/>
    </source>
</evidence>
<accession>A0A3E4N8V9</accession>
<gene>
    <name evidence="4" type="ORF">DW653_05750</name>
    <name evidence="3" type="ORF">DWY14_02170</name>
    <name evidence="2" type="ORF">DXC17_00520</name>
    <name evidence="1" type="ORF">DXD04_00485</name>
</gene>
<keyword evidence="6" id="KW-1185">Reference proteome</keyword>
<evidence type="ECO:0000313" key="5">
    <source>
        <dbReference type="Proteomes" id="UP000260780"/>
    </source>
</evidence>
<dbReference type="AlphaFoldDB" id="A0A3E4N8V9"/>
<evidence type="ECO:0000313" key="8">
    <source>
        <dbReference type="Proteomes" id="UP000285750"/>
    </source>
</evidence>
<evidence type="ECO:0000313" key="2">
    <source>
        <dbReference type="EMBL" id="RGM43236.1"/>
    </source>
</evidence>
<sequence length="216" mass="25878">MKNEVILGSAYLAPVEYYTKLFAYPSVRVERYDHYMKQTYRNRCVIASADGPLVLTIPTEKSDDLKCVMKDVRISDHGNWRHVHWNAFVAAYKHSPFFDYYADEFHRFFEQKYEFLFEFNLELCEWVCRQIDMEPRLIPTEEYMPEVECADDFRELIHPKRDYREADKAFFPKPYYQVFDQKLGFLPNLSVIDLLFNMGPESLLVLRDSVRAFNEI</sequence>
<evidence type="ECO:0000313" key="7">
    <source>
        <dbReference type="Proteomes" id="UP000283485"/>
    </source>
</evidence>
<reference evidence="5 6" key="1">
    <citation type="submission" date="2018-08" db="EMBL/GenBank/DDBJ databases">
        <title>A genome reference for cultivated species of the human gut microbiota.</title>
        <authorList>
            <person name="Zou Y."/>
            <person name="Xue W."/>
            <person name="Luo G."/>
        </authorList>
    </citation>
    <scope>NUCLEOTIDE SEQUENCE [LARGE SCALE GENOMIC DNA]</scope>
    <source>
        <strain evidence="3 8">AF24-16AC</strain>
        <strain evidence="4 7">AM23-23</strain>
        <strain evidence="2 5">OM08-14</strain>
        <strain evidence="1 6">TF10-3AC</strain>
    </source>
</reference>
<dbReference type="RefSeq" id="WP_117670026.1">
    <property type="nucleotide sequence ID" value="NZ_CABOGR010000001.1"/>
</dbReference>
<dbReference type="EMBL" id="QRUY01000003">
    <property type="protein sequence ID" value="RGS09929.1"/>
    <property type="molecule type" value="Genomic_DNA"/>
</dbReference>
<dbReference type="EMBL" id="QSQT01000001">
    <property type="protein sequence ID" value="RGK58415.1"/>
    <property type="molecule type" value="Genomic_DNA"/>
</dbReference>
<name>A0A3E4N8V9_9BACT</name>
<evidence type="ECO:0000313" key="6">
    <source>
        <dbReference type="Proteomes" id="UP000260862"/>
    </source>
</evidence>
<dbReference type="Proteomes" id="UP000260862">
    <property type="component" value="Unassembled WGS sequence"/>
</dbReference>
<evidence type="ECO:0000313" key="3">
    <source>
        <dbReference type="EMBL" id="RGS09929.1"/>
    </source>
</evidence>
<comment type="caution">
    <text evidence="1">The sequence shown here is derived from an EMBL/GenBank/DDBJ whole genome shotgun (WGS) entry which is preliminary data.</text>
</comment>
<protein>
    <recommendedName>
        <fullName evidence="9">WbqC family protein</fullName>
    </recommendedName>
</protein>
<dbReference type="Pfam" id="PF08889">
    <property type="entry name" value="WbqC"/>
    <property type="match status" value="1"/>
</dbReference>